<comment type="caution">
    <text evidence="2">The sequence shown here is derived from an EMBL/GenBank/DDBJ whole genome shotgun (WGS) entry which is preliminary data.</text>
</comment>
<organism evidence="2 3">
    <name type="scientific">Roseburia porci</name>
    <dbReference type="NCBI Taxonomy" id="2605790"/>
    <lineage>
        <taxon>Bacteria</taxon>
        <taxon>Bacillati</taxon>
        <taxon>Bacillota</taxon>
        <taxon>Clostridia</taxon>
        <taxon>Lachnospirales</taxon>
        <taxon>Lachnospiraceae</taxon>
        <taxon>Roseburia</taxon>
    </lineage>
</organism>
<protein>
    <submittedName>
        <fullName evidence="2">Chemotaxis protein CheX</fullName>
    </submittedName>
</protein>
<keyword evidence="3" id="KW-1185">Reference proteome</keyword>
<evidence type="ECO:0000256" key="1">
    <source>
        <dbReference type="ARBA" id="ARBA00022500"/>
    </source>
</evidence>
<dbReference type="EMBL" id="VUNI01000003">
    <property type="protein sequence ID" value="MST74026.1"/>
    <property type="molecule type" value="Genomic_DNA"/>
</dbReference>
<proteinExistence type="predicted"/>
<dbReference type="Gene3D" id="3.40.1550.10">
    <property type="entry name" value="CheC-like"/>
    <property type="match status" value="1"/>
</dbReference>
<accession>A0A6L5YQ98</accession>
<dbReference type="Proteomes" id="UP000474024">
    <property type="component" value="Unassembled WGS sequence"/>
</dbReference>
<dbReference type="SUPFAM" id="SSF160246">
    <property type="entry name" value="EspE N-terminal domain-like"/>
    <property type="match status" value="2"/>
</dbReference>
<evidence type="ECO:0000313" key="3">
    <source>
        <dbReference type="Proteomes" id="UP000474024"/>
    </source>
</evidence>
<evidence type="ECO:0000313" key="2">
    <source>
        <dbReference type="EMBL" id="MST74026.1"/>
    </source>
</evidence>
<dbReference type="GO" id="GO:0006935">
    <property type="term" value="P:chemotaxis"/>
    <property type="evidence" value="ECO:0007669"/>
    <property type="project" value="UniProtKB-KW"/>
</dbReference>
<reference evidence="2 3" key="1">
    <citation type="submission" date="2019-08" db="EMBL/GenBank/DDBJ databases">
        <title>In-depth cultivation of the pig gut microbiome towards novel bacterial diversity and tailored functional studies.</title>
        <authorList>
            <person name="Wylensek D."/>
            <person name="Hitch T.C.A."/>
            <person name="Clavel T."/>
        </authorList>
    </citation>
    <scope>NUCLEOTIDE SEQUENCE [LARGE SCALE GENOMIC DNA]</scope>
    <source>
        <strain evidence="2 3">MUC/MUC-530-WT-4D</strain>
    </source>
</reference>
<dbReference type="AlphaFoldDB" id="A0A6L5YQ98"/>
<sequence length="295" mass="33951">MYTQFFGNYLLSNGYITKEQLFTAMKKQLKSHMKLGTLAIHAGYMTASEVDRIVILQTHEDKKFGELAIEEGYLTQEQVIELLESQTPDFLLLGQALCDDGVLSNTDLENIIADYRSQNELYELDFSDSMQQNIQNLFDHFLVIAEKPINESGKMYMELLFNNLIRFIGEDFTPLTISECKEFPTKHCTYQKLTGDDGSFIAYLDMDEETAIHFASRYAGEQFTEFDEYVEASMDDFLNLHNGLFAVNMSNDNSQELELNALEHSVDSILTFEHTAYEFPVLFPFGTIYMIVQFL</sequence>
<gene>
    <name evidence="2" type="ORF">FYJ75_03105</name>
</gene>
<keyword evidence="1" id="KW-0145">Chemotaxis</keyword>
<name>A0A6L5YQ98_9FIRM</name>
<dbReference type="InterPro" id="IPR028976">
    <property type="entry name" value="CheC-like_sf"/>
</dbReference>
<dbReference type="RefSeq" id="WP_154428759.1">
    <property type="nucleotide sequence ID" value="NZ_VUNI01000003.1"/>
</dbReference>
<dbReference type="InterPro" id="IPR037257">
    <property type="entry name" value="T2SS_E_N_sf"/>
</dbReference>